<comment type="caution">
    <text evidence="2">The sequence shown here is derived from an EMBL/GenBank/DDBJ whole genome shotgun (WGS) entry which is preliminary data.</text>
</comment>
<evidence type="ECO:0000313" key="3">
    <source>
        <dbReference type="Proteomes" id="UP000019487"/>
    </source>
</evidence>
<sequence length="299" mass="36238">MRSLTPWEYLMAKRRFTLYNDLPIEIKGLIWKFTLEPRLVEVWPKYGKYNGFYSRTPLPSAMTACRDSRAFVLRLYPKLFGGPMVEARVRFNFNIDTLYLDWKIQDRLAALLLSITKEEAGKFRYLAIDGHITWGRASYSSFQLDVFHLQRHHYLRHDVYVNHRDVRLGEEEDYLLLRAVFYMSRLEFLTIVYDAWRIDRDGHYVKRDEFADLTIFYPEDYHELFPGPPDDALEDYREVIFRMWDMYTSHPRTLYKIMYDGFHHRIRDIECQFRWRFPKSFPEFAETGGDRQFLIPPEK</sequence>
<evidence type="ECO:0000259" key="1">
    <source>
        <dbReference type="Pfam" id="PF20150"/>
    </source>
</evidence>
<protein>
    <recommendedName>
        <fullName evidence="1">2EXR domain-containing protein</fullName>
    </recommendedName>
</protein>
<proteinExistence type="predicted"/>
<organism evidence="2 3">
    <name type="scientific">Sclerotinia borealis (strain F-4128)</name>
    <dbReference type="NCBI Taxonomy" id="1432307"/>
    <lineage>
        <taxon>Eukaryota</taxon>
        <taxon>Fungi</taxon>
        <taxon>Dikarya</taxon>
        <taxon>Ascomycota</taxon>
        <taxon>Pezizomycotina</taxon>
        <taxon>Leotiomycetes</taxon>
        <taxon>Helotiales</taxon>
        <taxon>Sclerotiniaceae</taxon>
        <taxon>Sclerotinia</taxon>
    </lineage>
</organism>
<dbReference type="OrthoDB" id="3555024at2759"/>
<dbReference type="Proteomes" id="UP000019487">
    <property type="component" value="Unassembled WGS sequence"/>
</dbReference>
<dbReference type="Pfam" id="PF20150">
    <property type="entry name" value="2EXR"/>
    <property type="match status" value="1"/>
</dbReference>
<evidence type="ECO:0000313" key="2">
    <source>
        <dbReference type="EMBL" id="ESZ91164.1"/>
    </source>
</evidence>
<dbReference type="HOGENOM" id="CLU_931143_0_0_1"/>
<name>W9C8H2_SCLBF</name>
<gene>
    <name evidence="2" type="ORF">SBOR_8451</name>
</gene>
<reference evidence="2 3" key="1">
    <citation type="journal article" date="2014" name="Genome Announc.">
        <title>Draft genome sequence of Sclerotinia borealis, a psychrophilic plant pathogenic fungus.</title>
        <authorList>
            <person name="Mardanov A.V."/>
            <person name="Beletsky A.V."/>
            <person name="Kadnikov V.V."/>
            <person name="Ignatov A.N."/>
            <person name="Ravin N.V."/>
        </authorList>
    </citation>
    <scope>NUCLEOTIDE SEQUENCE [LARGE SCALE GENOMIC DNA]</scope>
    <source>
        <strain evidence="3">F-4157</strain>
    </source>
</reference>
<dbReference type="AlphaFoldDB" id="W9C8H2"/>
<dbReference type="InterPro" id="IPR045518">
    <property type="entry name" value="2EXR"/>
</dbReference>
<keyword evidence="3" id="KW-1185">Reference proteome</keyword>
<accession>W9C8H2</accession>
<dbReference type="EMBL" id="AYSA01000535">
    <property type="protein sequence ID" value="ESZ91164.1"/>
    <property type="molecule type" value="Genomic_DNA"/>
</dbReference>
<dbReference type="PANTHER" id="PTHR35910">
    <property type="entry name" value="2EXR DOMAIN-CONTAINING PROTEIN"/>
    <property type="match status" value="1"/>
</dbReference>
<feature type="domain" description="2EXR" evidence="1">
    <location>
        <begin position="16"/>
        <end position="98"/>
    </location>
</feature>
<dbReference type="PANTHER" id="PTHR35910:SF6">
    <property type="entry name" value="2EXR DOMAIN-CONTAINING PROTEIN"/>
    <property type="match status" value="1"/>
</dbReference>